<dbReference type="CDD" id="cd00685">
    <property type="entry name" value="Trans_IPPS_HT"/>
    <property type="match status" value="1"/>
</dbReference>
<dbReference type="InterPro" id="IPR000092">
    <property type="entry name" value="Polyprenyl_synt"/>
</dbReference>
<dbReference type="PROSITE" id="PS00723">
    <property type="entry name" value="POLYPRENYL_SYNTHASE_1"/>
    <property type="match status" value="1"/>
</dbReference>
<comment type="caution">
    <text evidence="4">The sequence shown here is derived from an EMBL/GenBank/DDBJ whole genome shotgun (WGS) entry which is preliminary data.</text>
</comment>
<dbReference type="SFLD" id="SFLDG01017">
    <property type="entry name" value="Polyprenyl_Transferase_Like"/>
    <property type="match status" value="1"/>
</dbReference>
<sequence length="366" mass="37663">MNDIRIEPTARPDALDLLPLDGADVLRTLELCRDLVAPALREAVSGLPPDIGRAVEYTLGWRSVEGLPQQAGGKALRPALALLAAQAVGAPPRSAVPAAVAVELVHVFSLVHDDIMDGDEQRRHRPSVWKAYGVGPAVLVGDALLALALDSLARATSGRIGAAALTFLSSSLVELVAGQAEDISFEDRPWTGQRAVTVAEYNAMADRKTASLLGCASGLGALLGGADAAQVAELTLVGRHLGRAFQASDDLLGIWGDPDVTGKPVFNDLRQGKKTLPVIAALGSAAPAARLLAALLGSGEGPGVSDEQDLRDAAELIAAAGGRSFAAEAAARHLEQATRIITGTAVESGAANALAAIGRFAVHRSH</sequence>
<dbReference type="GO" id="GO:0004659">
    <property type="term" value="F:prenyltransferase activity"/>
    <property type="evidence" value="ECO:0007669"/>
    <property type="project" value="InterPro"/>
</dbReference>
<evidence type="ECO:0000313" key="4">
    <source>
        <dbReference type="EMBL" id="GLW72637.1"/>
    </source>
</evidence>
<evidence type="ECO:0000313" key="5">
    <source>
        <dbReference type="Proteomes" id="UP001165041"/>
    </source>
</evidence>
<reference evidence="4" key="1">
    <citation type="submission" date="2023-02" db="EMBL/GenBank/DDBJ databases">
        <title>Kitasatospora phosalacinea NBRC 14627.</title>
        <authorList>
            <person name="Ichikawa N."/>
            <person name="Sato H."/>
            <person name="Tonouchi N."/>
        </authorList>
    </citation>
    <scope>NUCLEOTIDE SEQUENCE</scope>
    <source>
        <strain evidence="4">NBRC 14627</strain>
    </source>
</reference>
<dbReference type="PANTHER" id="PTHR12001">
    <property type="entry name" value="GERANYLGERANYL PYROPHOSPHATE SYNTHASE"/>
    <property type="match status" value="1"/>
</dbReference>
<keyword evidence="3" id="KW-0808">Transferase</keyword>
<comment type="similarity">
    <text evidence="3">Belongs to the FPP/GGPP synthase family.</text>
</comment>
<dbReference type="GO" id="GO:0046872">
    <property type="term" value="F:metal ion binding"/>
    <property type="evidence" value="ECO:0007669"/>
    <property type="project" value="UniProtKB-KW"/>
</dbReference>
<keyword evidence="1" id="KW-0479">Metal-binding</keyword>
<dbReference type="SFLD" id="SFLDS00005">
    <property type="entry name" value="Isoprenoid_Synthase_Type_I"/>
    <property type="match status" value="1"/>
</dbReference>
<dbReference type="InterPro" id="IPR008949">
    <property type="entry name" value="Isoprenoid_synthase_dom_sf"/>
</dbReference>
<keyword evidence="2" id="KW-0460">Magnesium</keyword>
<dbReference type="PANTHER" id="PTHR12001:SF71">
    <property type="entry name" value="(2E,6E)-FARNESYL DIPHOSPHATE SYNTHASE"/>
    <property type="match status" value="1"/>
</dbReference>
<accession>A0A9W6Q9J2</accession>
<dbReference type="SUPFAM" id="SSF48576">
    <property type="entry name" value="Terpenoid synthases"/>
    <property type="match status" value="1"/>
</dbReference>
<dbReference type="InterPro" id="IPR033749">
    <property type="entry name" value="Polyprenyl_synt_CS"/>
</dbReference>
<dbReference type="AlphaFoldDB" id="A0A9W6Q9J2"/>
<organism evidence="4 5">
    <name type="scientific">Kitasatospora phosalacinea</name>
    <dbReference type="NCBI Taxonomy" id="2065"/>
    <lineage>
        <taxon>Bacteria</taxon>
        <taxon>Bacillati</taxon>
        <taxon>Actinomycetota</taxon>
        <taxon>Actinomycetes</taxon>
        <taxon>Kitasatosporales</taxon>
        <taxon>Streptomycetaceae</taxon>
        <taxon>Kitasatospora</taxon>
    </lineage>
</organism>
<dbReference type="Gene3D" id="1.10.600.10">
    <property type="entry name" value="Farnesyl Diphosphate Synthase"/>
    <property type="match status" value="1"/>
</dbReference>
<evidence type="ECO:0000256" key="2">
    <source>
        <dbReference type="ARBA" id="ARBA00022842"/>
    </source>
</evidence>
<evidence type="ECO:0000256" key="1">
    <source>
        <dbReference type="ARBA" id="ARBA00022723"/>
    </source>
</evidence>
<protein>
    <submittedName>
        <fullName evidence="4">(2E,6E)-farnesyl diphosphate synthase</fullName>
    </submittedName>
</protein>
<evidence type="ECO:0000256" key="3">
    <source>
        <dbReference type="RuleBase" id="RU004466"/>
    </source>
</evidence>
<name>A0A9W6Q9J2_9ACTN</name>
<dbReference type="GO" id="GO:0008299">
    <property type="term" value="P:isoprenoid biosynthetic process"/>
    <property type="evidence" value="ECO:0007669"/>
    <property type="project" value="InterPro"/>
</dbReference>
<gene>
    <name evidence="4" type="ORF">Kpho02_49360</name>
</gene>
<dbReference type="Proteomes" id="UP001165041">
    <property type="component" value="Unassembled WGS sequence"/>
</dbReference>
<dbReference type="RefSeq" id="WP_435053349.1">
    <property type="nucleotide sequence ID" value="NZ_BSSA01000019.1"/>
</dbReference>
<proteinExistence type="inferred from homology"/>
<dbReference type="EMBL" id="BSSA01000019">
    <property type="protein sequence ID" value="GLW72637.1"/>
    <property type="molecule type" value="Genomic_DNA"/>
</dbReference>
<dbReference type="Pfam" id="PF00348">
    <property type="entry name" value="polyprenyl_synt"/>
    <property type="match status" value="1"/>
</dbReference>